<protein>
    <submittedName>
        <fullName evidence="2">Uncharacterized protein</fullName>
    </submittedName>
</protein>
<feature type="chain" id="PRO_5040494986" evidence="1">
    <location>
        <begin position="22"/>
        <end position="134"/>
    </location>
</feature>
<dbReference type="EMBL" id="OU893343">
    <property type="protein sequence ID" value="CAG9784769.1"/>
    <property type="molecule type" value="Genomic_DNA"/>
</dbReference>
<accession>A0A9N9QWN6</accession>
<reference evidence="2" key="1">
    <citation type="submission" date="2021-12" db="EMBL/GenBank/DDBJ databases">
        <authorList>
            <person name="King R."/>
        </authorList>
    </citation>
    <scope>NUCLEOTIDE SEQUENCE</scope>
</reference>
<evidence type="ECO:0000313" key="2">
    <source>
        <dbReference type="EMBL" id="CAG9784769.1"/>
    </source>
</evidence>
<dbReference type="Proteomes" id="UP001153714">
    <property type="component" value="Chromosome 12"/>
</dbReference>
<name>A0A9N9QWN6_9NEOP</name>
<keyword evidence="3" id="KW-1185">Reference proteome</keyword>
<evidence type="ECO:0000256" key="1">
    <source>
        <dbReference type="SAM" id="SignalP"/>
    </source>
</evidence>
<dbReference type="AlphaFoldDB" id="A0A9N9QWN6"/>
<proteinExistence type="predicted"/>
<dbReference type="OrthoDB" id="7392765at2759"/>
<feature type="signal peptide" evidence="1">
    <location>
        <begin position="1"/>
        <end position="21"/>
    </location>
</feature>
<evidence type="ECO:0000313" key="3">
    <source>
        <dbReference type="Proteomes" id="UP001153714"/>
    </source>
</evidence>
<keyword evidence="1" id="KW-0732">Signal</keyword>
<reference evidence="2" key="2">
    <citation type="submission" date="2022-10" db="EMBL/GenBank/DDBJ databases">
        <authorList>
            <consortium name="ENA_rothamsted_submissions"/>
            <consortium name="culmorum"/>
            <person name="King R."/>
        </authorList>
    </citation>
    <scope>NUCLEOTIDE SEQUENCE</scope>
</reference>
<sequence>MAHLSILLICLQVALLKEALALPLVGSTLNLPNAITTNTVPGNVLSGTATQIVAPEYINNWPASAQPVPLVTEILPNLQFGEVNVDGEIPVGGMIKVSGSFPVFGSVSLDGTVPSFGTAYVDTGNVFKSDCACV</sequence>
<gene>
    <name evidence="2" type="ORF">DIATSA_LOCUS2842</name>
</gene>
<organism evidence="2 3">
    <name type="scientific">Diatraea saccharalis</name>
    <name type="common">sugarcane borer</name>
    <dbReference type="NCBI Taxonomy" id="40085"/>
    <lineage>
        <taxon>Eukaryota</taxon>
        <taxon>Metazoa</taxon>
        <taxon>Ecdysozoa</taxon>
        <taxon>Arthropoda</taxon>
        <taxon>Hexapoda</taxon>
        <taxon>Insecta</taxon>
        <taxon>Pterygota</taxon>
        <taxon>Neoptera</taxon>
        <taxon>Endopterygota</taxon>
        <taxon>Lepidoptera</taxon>
        <taxon>Glossata</taxon>
        <taxon>Ditrysia</taxon>
        <taxon>Pyraloidea</taxon>
        <taxon>Crambidae</taxon>
        <taxon>Crambinae</taxon>
        <taxon>Diatraea</taxon>
    </lineage>
</organism>